<dbReference type="Pfam" id="PF05751">
    <property type="entry name" value="FixH"/>
    <property type="match status" value="1"/>
</dbReference>
<accession>A0A927CTB5</accession>
<organism evidence="1 2">
    <name type="scientific">Paenibacillus arenilitoris</name>
    <dbReference type="NCBI Taxonomy" id="2772299"/>
    <lineage>
        <taxon>Bacteria</taxon>
        <taxon>Bacillati</taxon>
        <taxon>Bacillota</taxon>
        <taxon>Bacilli</taxon>
        <taxon>Bacillales</taxon>
        <taxon>Paenibacillaceae</taxon>
        <taxon>Paenibacillus</taxon>
    </lineage>
</organism>
<dbReference type="AlphaFoldDB" id="A0A927CTB5"/>
<name>A0A927CTB5_9BACL</name>
<dbReference type="RefSeq" id="WP_190864752.1">
    <property type="nucleotide sequence ID" value="NZ_JACXIY010000027.1"/>
</dbReference>
<evidence type="ECO:0000313" key="2">
    <source>
        <dbReference type="Proteomes" id="UP000632125"/>
    </source>
</evidence>
<evidence type="ECO:0000313" key="1">
    <source>
        <dbReference type="EMBL" id="MBD2871195.1"/>
    </source>
</evidence>
<sequence length="147" mass="15306">MSVQKTKLAPVRMLLLSVGAGIAAILLALSWPGSAEEAAPPVTEHEFGHGRLVWTIDAYPAKALRDNAFTVTVTGPDGKPLHGAKLAVNLDMLGMICGDVDFAMTEVAPGTYAGSGVPLMAGTWKATATLESGGQTYTVSRLLKAVR</sequence>
<comment type="caution">
    <text evidence="1">The sequence shown here is derived from an EMBL/GenBank/DDBJ whole genome shotgun (WGS) entry which is preliminary data.</text>
</comment>
<reference evidence="1" key="1">
    <citation type="submission" date="2020-09" db="EMBL/GenBank/DDBJ databases">
        <title>A novel bacterium of genus Paenibacillus, isolated from South China Sea.</title>
        <authorList>
            <person name="Huang H."/>
            <person name="Mo K."/>
            <person name="Hu Y."/>
        </authorList>
    </citation>
    <scope>NUCLEOTIDE SEQUENCE</scope>
    <source>
        <strain evidence="1">IB182493</strain>
    </source>
</reference>
<dbReference type="Proteomes" id="UP000632125">
    <property type="component" value="Unassembled WGS sequence"/>
</dbReference>
<dbReference type="EMBL" id="JACXIY010000027">
    <property type="protein sequence ID" value="MBD2871195.1"/>
    <property type="molecule type" value="Genomic_DNA"/>
</dbReference>
<keyword evidence="2" id="KW-1185">Reference proteome</keyword>
<proteinExistence type="predicted"/>
<dbReference type="InterPro" id="IPR008620">
    <property type="entry name" value="FixH"/>
</dbReference>
<protein>
    <submittedName>
        <fullName evidence="1">FixH family protein</fullName>
    </submittedName>
</protein>
<gene>
    <name evidence="1" type="ORF">IDH41_21650</name>
</gene>